<evidence type="ECO:0000256" key="1">
    <source>
        <dbReference type="SAM" id="MobiDB-lite"/>
    </source>
</evidence>
<sequence length="130" mass="15294">MKTRNIIRVQWLRIPSTRRSSVPRHHPYRRPIYSDQQDAPYEPRVEDDSLLYMIQVTQRQRKTDRPMQAIVGQEEEDKDQGGEHVEDGNYGLVVGVILLLDFLFALLLLTRQVLLLEFLYRTGRADDAEE</sequence>
<comment type="caution">
    <text evidence="3">The sequence shown here is derived from an EMBL/GenBank/DDBJ whole genome shotgun (WGS) entry which is preliminary data.</text>
</comment>
<feature type="transmembrane region" description="Helical" evidence="2">
    <location>
        <begin position="90"/>
        <end position="109"/>
    </location>
</feature>
<keyword evidence="2" id="KW-0472">Membrane</keyword>
<keyword evidence="4" id="KW-1185">Reference proteome</keyword>
<dbReference type="Proteomes" id="UP001383192">
    <property type="component" value="Unassembled WGS sequence"/>
</dbReference>
<dbReference type="EMBL" id="JAYKXP010000049">
    <property type="protein sequence ID" value="KAK7036727.1"/>
    <property type="molecule type" value="Genomic_DNA"/>
</dbReference>
<organism evidence="3 4">
    <name type="scientific">Paramarasmius palmivorus</name>
    <dbReference type="NCBI Taxonomy" id="297713"/>
    <lineage>
        <taxon>Eukaryota</taxon>
        <taxon>Fungi</taxon>
        <taxon>Dikarya</taxon>
        <taxon>Basidiomycota</taxon>
        <taxon>Agaricomycotina</taxon>
        <taxon>Agaricomycetes</taxon>
        <taxon>Agaricomycetidae</taxon>
        <taxon>Agaricales</taxon>
        <taxon>Marasmiineae</taxon>
        <taxon>Marasmiaceae</taxon>
        <taxon>Paramarasmius</taxon>
    </lineage>
</organism>
<evidence type="ECO:0000256" key="2">
    <source>
        <dbReference type="SAM" id="Phobius"/>
    </source>
</evidence>
<evidence type="ECO:0000313" key="4">
    <source>
        <dbReference type="Proteomes" id="UP001383192"/>
    </source>
</evidence>
<gene>
    <name evidence="3" type="ORF">VNI00_011392</name>
</gene>
<proteinExistence type="predicted"/>
<reference evidence="3 4" key="1">
    <citation type="submission" date="2024-01" db="EMBL/GenBank/DDBJ databases">
        <title>A draft genome for a cacao thread blight-causing isolate of Paramarasmius palmivorus.</title>
        <authorList>
            <person name="Baruah I.K."/>
            <person name="Bukari Y."/>
            <person name="Amoako-Attah I."/>
            <person name="Meinhardt L.W."/>
            <person name="Bailey B.A."/>
            <person name="Cohen S.P."/>
        </authorList>
    </citation>
    <scope>NUCLEOTIDE SEQUENCE [LARGE SCALE GENOMIC DNA]</scope>
    <source>
        <strain evidence="3 4">GH-12</strain>
    </source>
</reference>
<keyword evidence="2" id="KW-0812">Transmembrane</keyword>
<keyword evidence="2" id="KW-1133">Transmembrane helix</keyword>
<dbReference type="AlphaFoldDB" id="A0AAW0CB83"/>
<feature type="region of interest" description="Disordered" evidence="1">
    <location>
        <begin position="20"/>
        <end position="41"/>
    </location>
</feature>
<protein>
    <submittedName>
        <fullName evidence="3">Uncharacterized protein</fullName>
    </submittedName>
</protein>
<accession>A0AAW0CB83</accession>
<evidence type="ECO:0000313" key="3">
    <source>
        <dbReference type="EMBL" id="KAK7036727.1"/>
    </source>
</evidence>
<name>A0AAW0CB83_9AGAR</name>